<sequence>MKIRCVRAAVTAVALLAMTATTGPAVSFAQDDVGAPFELTFTDMGIGKALPLNGPDGRSSVTVPVTPGTTPRALLATALVPMGSGRGWLDVSSDGRTLARADLPEGATSVPFSAPLAGLPVVDNAVTLDVSTASVPAAGDCVGARDGTPVTVVDASVAYAGQPTVPATIAEFLPPVLSRLTVYLPDAPDADQSSAAVALSTAIVERYKSQPVRIRLLPESRLDRESPDGPFERSVAISQNTDGSARLIYPTDPSPPTLFVSGSGSALADQVRMITSSVSSLAVSTSASVGALSRPPVLASDTATLDDLGVGTVSGSGSGRVDVTVPIDQTRLGRAAQNVSVHLLGSYTPLPADVGGSVTVTVGDSSLAVLPVDSSGRLDSWVDIPPSVAQRVTDLTVTLATTTAGSGCGTGSSKDLTVDGSTLVTNSADGVPAPGGFASVPQALMPRVDVAMTGQDFADTQRAVTLLAGLQRLSALPLAPQLVSMDDVAGGDAPAVVISPSGTLPDSITLPLRRSGSTTFDVGGPGSEAETSLTLDGAVPYGSLQVAYDSARQRTVVVASSDDAPGELDRILTWLDADPGRWFGLSGDVLFGSAGRDPISLSSADLAGVVDEKDVAATESGSTSNPLVRKIFAAGASLLLVAAVVAAVVVIRGRRRTPPGESTAS</sequence>
<keyword evidence="2" id="KW-0732">Signal</keyword>
<proteinExistence type="predicted"/>
<gene>
    <name evidence="3" type="ORF">GCM10007304_47840</name>
</gene>
<reference evidence="3" key="1">
    <citation type="journal article" date="2014" name="Int. J. Syst. Evol. Microbiol.">
        <title>Complete genome sequence of Corynebacterium casei LMG S-19264T (=DSM 44701T), isolated from a smear-ripened cheese.</title>
        <authorList>
            <consortium name="US DOE Joint Genome Institute (JGI-PGF)"/>
            <person name="Walter F."/>
            <person name="Albersmeier A."/>
            <person name="Kalinowski J."/>
            <person name="Ruckert C."/>
        </authorList>
    </citation>
    <scope>NUCLEOTIDE SEQUENCE</scope>
    <source>
        <strain evidence="3">CCM 7905</strain>
    </source>
</reference>
<dbReference type="AlphaFoldDB" id="A0A917G8J2"/>
<dbReference type="EMBL" id="BMCU01000007">
    <property type="protein sequence ID" value="GGG28406.1"/>
    <property type="molecule type" value="Genomic_DNA"/>
</dbReference>
<evidence type="ECO:0000313" key="4">
    <source>
        <dbReference type="Proteomes" id="UP000654257"/>
    </source>
</evidence>
<keyword evidence="1" id="KW-1133">Transmembrane helix</keyword>
<name>A0A917G8J2_9NOCA</name>
<keyword evidence="4" id="KW-1185">Reference proteome</keyword>
<evidence type="ECO:0000256" key="2">
    <source>
        <dbReference type="SAM" id="SignalP"/>
    </source>
</evidence>
<feature type="chain" id="PRO_5037088049" evidence="2">
    <location>
        <begin position="30"/>
        <end position="665"/>
    </location>
</feature>
<dbReference type="Proteomes" id="UP000654257">
    <property type="component" value="Unassembled WGS sequence"/>
</dbReference>
<comment type="caution">
    <text evidence="3">The sequence shown here is derived from an EMBL/GenBank/DDBJ whole genome shotgun (WGS) entry which is preliminary data.</text>
</comment>
<feature type="signal peptide" evidence="2">
    <location>
        <begin position="1"/>
        <end position="29"/>
    </location>
</feature>
<evidence type="ECO:0000256" key="1">
    <source>
        <dbReference type="SAM" id="Phobius"/>
    </source>
</evidence>
<feature type="transmembrane region" description="Helical" evidence="1">
    <location>
        <begin position="631"/>
        <end position="651"/>
    </location>
</feature>
<reference evidence="3" key="2">
    <citation type="submission" date="2020-09" db="EMBL/GenBank/DDBJ databases">
        <authorList>
            <person name="Sun Q."/>
            <person name="Sedlacek I."/>
        </authorList>
    </citation>
    <scope>NUCLEOTIDE SEQUENCE</scope>
    <source>
        <strain evidence="3">CCM 7905</strain>
    </source>
</reference>
<protein>
    <submittedName>
        <fullName evidence="3">Membrane protein</fullName>
    </submittedName>
</protein>
<evidence type="ECO:0000313" key="3">
    <source>
        <dbReference type="EMBL" id="GGG28406.1"/>
    </source>
</evidence>
<accession>A0A917G8J2</accession>
<keyword evidence="1" id="KW-0472">Membrane</keyword>
<organism evidence="3 4">
    <name type="scientific">Rhodococcoides trifolii</name>
    <dbReference type="NCBI Taxonomy" id="908250"/>
    <lineage>
        <taxon>Bacteria</taxon>
        <taxon>Bacillati</taxon>
        <taxon>Actinomycetota</taxon>
        <taxon>Actinomycetes</taxon>
        <taxon>Mycobacteriales</taxon>
        <taxon>Nocardiaceae</taxon>
        <taxon>Rhodococcoides</taxon>
    </lineage>
</organism>
<dbReference type="RefSeq" id="WP_188547784.1">
    <property type="nucleotide sequence ID" value="NZ_BMCU01000007.1"/>
</dbReference>
<keyword evidence="1" id="KW-0812">Transmembrane</keyword>